<sequence>MSLTQTASDGSSSLSGSDENSAFGPSMAAPCKSFQTANANLDENVDVDVDVTVDANASADYATAARRWRDREGFADRRLNYQCQIIITAATMQRR</sequence>
<evidence type="ECO:0000256" key="1">
    <source>
        <dbReference type="SAM" id="MobiDB-lite"/>
    </source>
</evidence>
<feature type="compositionally biased region" description="Low complexity" evidence="1">
    <location>
        <begin position="8"/>
        <end position="18"/>
    </location>
</feature>
<dbReference type="Proteomes" id="UP000000304">
    <property type="component" value="Chromosome 2L"/>
</dbReference>
<organism evidence="2 3">
    <name type="scientific">Drosophila simulans</name>
    <name type="common">Fruit fly</name>
    <dbReference type="NCBI Taxonomy" id="7240"/>
    <lineage>
        <taxon>Eukaryota</taxon>
        <taxon>Metazoa</taxon>
        <taxon>Ecdysozoa</taxon>
        <taxon>Arthropoda</taxon>
        <taxon>Hexapoda</taxon>
        <taxon>Insecta</taxon>
        <taxon>Pterygota</taxon>
        <taxon>Neoptera</taxon>
        <taxon>Endopterygota</taxon>
        <taxon>Diptera</taxon>
        <taxon>Brachycera</taxon>
        <taxon>Muscomorpha</taxon>
        <taxon>Ephydroidea</taxon>
        <taxon>Drosophilidae</taxon>
        <taxon>Drosophila</taxon>
        <taxon>Sophophora</taxon>
    </lineage>
</organism>
<accession>B4Q3L0</accession>
<dbReference type="HOGENOM" id="CLU_2375025_0_0_1"/>
<protein>
    <submittedName>
        <fullName evidence="2">GD22653</fullName>
    </submittedName>
</protein>
<keyword evidence="3" id="KW-1185">Reference proteome</keyword>
<name>B4Q3L0_DROSI</name>
<dbReference type="EMBL" id="CM000361">
    <property type="protein sequence ID" value="EDX03814.1"/>
    <property type="molecule type" value="Genomic_DNA"/>
</dbReference>
<proteinExistence type="predicted"/>
<evidence type="ECO:0000313" key="2">
    <source>
        <dbReference type="EMBL" id="EDX03814.1"/>
    </source>
</evidence>
<reference evidence="2 3" key="1">
    <citation type="journal article" date="2007" name="Nature">
        <title>Evolution of genes and genomes on the Drosophila phylogeny.</title>
        <authorList>
            <consortium name="Drosophila 12 Genomes Consortium"/>
            <person name="Clark A.G."/>
            <person name="Eisen M.B."/>
            <person name="Smith D.R."/>
            <person name="Bergman C.M."/>
            <person name="Oliver B."/>
            <person name="Markow T.A."/>
            <person name="Kaufman T.C."/>
            <person name="Kellis M."/>
            <person name="Gelbart W."/>
            <person name="Iyer V.N."/>
            <person name="Pollard D.A."/>
            <person name="Sackton T.B."/>
            <person name="Larracuente A.M."/>
            <person name="Singh N.D."/>
            <person name="Abad J.P."/>
            <person name="Abt D.N."/>
            <person name="Adryan B."/>
            <person name="Aguade M."/>
            <person name="Akashi H."/>
            <person name="Anderson W.W."/>
            <person name="Aquadro C.F."/>
            <person name="Ardell D.H."/>
            <person name="Arguello R."/>
            <person name="Artieri C.G."/>
            <person name="Barbash D.A."/>
            <person name="Barker D."/>
            <person name="Barsanti P."/>
            <person name="Batterham P."/>
            <person name="Batzoglou S."/>
            <person name="Begun D."/>
            <person name="Bhutkar A."/>
            <person name="Blanco E."/>
            <person name="Bosak S.A."/>
            <person name="Bradley R.K."/>
            <person name="Brand A.D."/>
            <person name="Brent M.R."/>
            <person name="Brooks A.N."/>
            <person name="Brown R.H."/>
            <person name="Butlin R.K."/>
            <person name="Caggese C."/>
            <person name="Calvi B.R."/>
            <person name="Bernardo de Carvalho A."/>
            <person name="Caspi A."/>
            <person name="Castrezana S."/>
            <person name="Celniker S.E."/>
            <person name="Chang J.L."/>
            <person name="Chapple C."/>
            <person name="Chatterji S."/>
            <person name="Chinwalla A."/>
            <person name="Civetta A."/>
            <person name="Clifton S.W."/>
            <person name="Comeron J.M."/>
            <person name="Costello J.C."/>
            <person name="Coyne J.A."/>
            <person name="Daub J."/>
            <person name="David R.G."/>
            <person name="Delcher A.L."/>
            <person name="Delehaunty K."/>
            <person name="Do C.B."/>
            <person name="Ebling H."/>
            <person name="Edwards K."/>
            <person name="Eickbush T."/>
            <person name="Evans J.D."/>
            <person name="Filipski A."/>
            <person name="Findeiss S."/>
            <person name="Freyhult E."/>
            <person name="Fulton L."/>
            <person name="Fulton R."/>
            <person name="Garcia A.C."/>
            <person name="Gardiner A."/>
            <person name="Garfield D.A."/>
            <person name="Garvin B.E."/>
            <person name="Gibson G."/>
            <person name="Gilbert D."/>
            <person name="Gnerre S."/>
            <person name="Godfrey J."/>
            <person name="Good R."/>
            <person name="Gotea V."/>
            <person name="Gravely B."/>
            <person name="Greenberg A.J."/>
            <person name="Griffiths-Jones S."/>
            <person name="Gross S."/>
            <person name="Guigo R."/>
            <person name="Gustafson E.A."/>
            <person name="Haerty W."/>
            <person name="Hahn M.W."/>
            <person name="Halligan D.L."/>
            <person name="Halpern A.L."/>
            <person name="Halter G.M."/>
            <person name="Han M.V."/>
            <person name="Heger A."/>
            <person name="Hillier L."/>
            <person name="Hinrichs A.S."/>
            <person name="Holmes I."/>
            <person name="Hoskins R.A."/>
            <person name="Hubisz M.J."/>
            <person name="Hultmark D."/>
            <person name="Huntley M.A."/>
            <person name="Jaffe D.B."/>
            <person name="Jagadeeshan S."/>
            <person name="Jeck W.R."/>
            <person name="Johnson J."/>
            <person name="Jones C.D."/>
            <person name="Jordan W.C."/>
            <person name="Karpen G.H."/>
            <person name="Kataoka E."/>
            <person name="Keightley P.D."/>
            <person name="Kheradpour P."/>
            <person name="Kirkness E.F."/>
            <person name="Koerich L.B."/>
            <person name="Kristiansen K."/>
            <person name="Kudrna D."/>
            <person name="Kulathinal R.J."/>
            <person name="Kumar S."/>
            <person name="Kwok R."/>
            <person name="Lander E."/>
            <person name="Langley C.H."/>
            <person name="Lapoint R."/>
            <person name="Lazzaro B.P."/>
            <person name="Lee S.J."/>
            <person name="Levesque L."/>
            <person name="Li R."/>
            <person name="Lin C.F."/>
            <person name="Lin M.F."/>
            <person name="Lindblad-Toh K."/>
            <person name="Llopart A."/>
            <person name="Long M."/>
            <person name="Low L."/>
            <person name="Lozovsky E."/>
            <person name="Lu J."/>
            <person name="Luo M."/>
            <person name="Machado C.A."/>
            <person name="Makalowski W."/>
            <person name="Marzo M."/>
            <person name="Matsuda M."/>
            <person name="Matzkin L."/>
            <person name="McAllister B."/>
            <person name="McBride C.S."/>
            <person name="McKernan B."/>
            <person name="McKernan K."/>
            <person name="Mendez-Lago M."/>
            <person name="Minx P."/>
            <person name="Mollenhauer M.U."/>
            <person name="Montooth K."/>
            <person name="Mount S.M."/>
            <person name="Mu X."/>
            <person name="Myers E."/>
            <person name="Negre B."/>
            <person name="Newfeld S."/>
            <person name="Nielsen R."/>
            <person name="Noor M.A."/>
            <person name="O'Grady P."/>
            <person name="Pachter L."/>
            <person name="Papaceit M."/>
            <person name="Parisi M.J."/>
            <person name="Parisi M."/>
            <person name="Parts L."/>
            <person name="Pedersen J.S."/>
            <person name="Pesole G."/>
            <person name="Phillippy A.M."/>
            <person name="Ponting C.P."/>
            <person name="Pop M."/>
            <person name="Porcelli D."/>
            <person name="Powell J.R."/>
            <person name="Prohaska S."/>
            <person name="Pruitt K."/>
            <person name="Puig M."/>
            <person name="Quesneville H."/>
            <person name="Ram K.R."/>
            <person name="Rand D."/>
            <person name="Rasmussen M.D."/>
            <person name="Reed L.K."/>
            <person name="Reenan R."/>
            <person name="Reily A."/>
            <person name="Remington K.A."/>
            <person name="Rieger T.T."/>
            <person name="Ritchie M.G."/>
            <person name="Robin C."/>
            <person name="Rogers Y.H."/>
            <person name="Rohde C."/>
            <person name="Rozas J."/>
            <person name="Rubenfield M.J."/>
            <person name="Ruiz A."/>
            <person name="Russo S."/>
            <person name="Salzberg S.L."/>
            <person name="Sanchez-Gracia A."/>
            <person name="Saranga D.J."/>
            <person name="Sato H."/>
            <person name="Schaeffer S.W."/>
            <person name="Schatz M.C."/>
            <person name="Schlenke T."/>
            <person name="Schwartz R."/>
            <person name="Segarra C."/>
            <person name="Singh R.S."/>
            <person name="Sirot L."/>
            <person name="Sirota M."/>
            <person name="Sisneros N.B."/>
            <person name="Smith C.D."/>
            <person name="Smith T.F."/>
            <person name="Spieth J."/>
            <person name="Stage D.E."/>
            <person name="Stark A."/>
            <person name="Stephan W."/>
            <person name="Strausberg R.L."/>
            <person name="Strempel S."/>
            <person name="Sturgill D."/>
            <person name="Sutton G."/>
            <person name="Sutton G.G."/>
            <person name="Tao W."/>
            <person name="Teichmann S."/>
            <person name="Tobari Y.N."/>
            <person name="Tomimura Y."/>
            <person name="Tsolas J.M."/>
            <person name="Valente V.L."/>
            <person name="Venter E."/>
            <person name="Venter J.C."/>
            <person name="Vicario S."/>
            <person name="Vieira F.G."/>
            <person name="Vilella A.J."/>
            <person name="Villasante A."/>
            <person name="Walenz B."/>
            <person name="Wang J."/>
            <person name="Wasserman M."/>
            <person name="Watts T."/>
            <person name="Wilson D."/>
            <person name="Wilson R.K."/>
            <person name="Wing R.A."/>
            <person name="Wolfner M.F."/>
            <person name="Wong A."/>
            <person name="Wong G.K."/>
            <person name="Wu C.I."/>
            <person name="Wu G."/>
            <person name="Yamamoto D."/>
            <person name="Yang H.P."/>
            <person name="Yang S.P."/>
            <person name="Yorke J.A."/>
            <person name="Yoshida K."/>
            <person name="Zdobnov E."/>
            <person name="Zhang P."/>
            <person name="Zhang Y."/>
            <person name="Zimin A.V."/>
            <person name="Baldwin J."/>
            <person name="Abdouelleil A."/>
            <person name="Abdulkadir J."/>
            <person name="Abebe A."/>
            <person name="Abera B."/>
            <person name="Abreu J."/>
            <person name="Acer S.C."/>
            <person name="Aftuck L."/>
            <person name="Alexander A."/>
            <person name="An P."/>
            <person name="Anderson E."/>
            <person name="Anderson S."/>
            <person name="Arachi H."/>
            <person name="Azer M."/>
            <person name="Bachantsang P."/>
            <person name="Barry A."/>
            <person name="Bayul T."/>
            <person name="Berlin A."/>
            <person name="Bessette D."/>
            <person name="Bloom T."/>
            <person name="Blye J."/>
            <person name="Boguslavskiy L."/>
            <person name="Bonnet C."/>
            <person name="Boukhgalter B."/>
            <person name="Bourzgui I."/>
            <person name="Brown A."/>
            <person name="Cahill P."/>
            <person name="Channer S."/>
            <person name="Cheshatsang Y."/>
            <person name="Chuda L."/>
            <person name="Citroen M."/>
            <person name="Collymore A."/>
            <person name="Cooke P."/>
            <person name="Costello M."/>
            <person name="D'Aco K."/>
            <person name="Daza R."/>
            <person name="De Haan G."/>
            <person name="DeGray S."/>
            <person name="DeMaso C."/>
            <person name="Dhargay N."/>
            <person name="Dooley K."/>
            <person name="Dooley E."/>
            <person name="Doricent M."/>
            <person name="Dorje P."/>
            <person name="Dorjee K."/>
            <person name="Dupes A."/>
            <person name="Elong R."/>
            <person name="Falk J."/>
            <person name="Farina A."/>
            <person name="Faro S."/>
            <person name="Ferguson D."/>
            <person name="Fisher S."/>
            <person name="Foley C.D."/>
            <person name="Franke A."/>
            <person name="Friedrich D."/>
            <person name="Gadbois L."/>
            <person name="Gearin G."/>
            <person name="Gearin C.R."/>
            <person name="Giannoukos G."/>
            <person name="Goode T."/>
            <person name="Graham J."/>
            <person name="Grandbois E."/>
            <person name="Grewal S."/>
            <person name="Gyaltsen K."/>
            <person name="Hafez N."/>
            <person name="Hagos B."/>
            <person name="Hall J."/>
            <person name="Henson C."/>
            <person name="Hollinger A."/>
            <person name="Honan T."/>
            <person name="Huard M.D."/>
            <person name="Hughes L."/>
            <person name="Hurhula B."/>
            <person name="Husby M.E."/>
            <person name="Kamat A."/>
            <person name="Kanga B."/>
            <person name="Kashin S."/>
            <person name="Khazanovich D."/>
            <person name="Kisner P."/>
            <person name="Lance K."/>
            <person name="Lara M."/>
            <person name="Lee W."/>
            <person name="Lennon N."/>
            <person name="Letendre F."/>
            <person name="LeVine R."/>
            <person name="Lipovsky A."/>
            <person name="Liu X."/>
            <person name="Liu J."/>
            <person name="Liu S."/>
            <person name="Lokyitsang T."/>
            <person name="Lokyitsang Y."/>
            <person name="Lubonja R."/>
            <person name="Lui A."/>
            <person name="MacDonald P."/>
            <person name="Magnisalis V."/>
            <person name="Maru K."/>
            <person name="Matthews C."/>
            <person name="McCusker W."/>
            <person name="McDonough S."/>
            <person name="Mehta T."/>
            <person name="Meldrim J."/>
            <person name="Meneus L."/>
            <person name="Mihai O."/>
            <person name="Mihalev A."/>
            <person name="Mihova T."/>
            <person name="Mittelman R."/>
            <person name="Mlenga V."/>
            <person name="Montmayeur A."/>
            <person name="Mulrain L."/>
            <person name="Navidi A."/>
            <person name="Naylor J."/>
            <person name="Negash T."/>
            <person name="Nguyen T."/>
            <person name="Nguyen N."/>
            <person name="Nicol R."/>
            <person name="Norbu C."/>
            <person name="Norbu N."/>
            <person name="Novod N."/>
            <person name="O'Neill B."/>
            <person name="Osman S."/>
            <person name="Markiewicz E."/>
            <person name="Oyono O.L."/>
            <person name="Patti C."/>
            <person name="Phunkhang P."/>
            <person name="Pierre F."/>
            <person name="Priest M."/>
            <person name="Raghuraman S."/>
            <person name="Rege F."/>
            <person name="Reyes R."/>
            <person name="Rise C."/>
            <person name="Rogov P."/>
            <person name="Ross K."/>
            <person name="Ryan E."/>
            <person name="Settipalli S."/>
            <person name="Shea T."/>
            <person name="Sherpa N."/>
            <person name="Shi L."/>
            <person name="Shih D."/>
            <person name="Sparrow T."/>
            <person name="Spaulding J."/>
            <person name="Stalker J."/>
            <person name="Stange-Thomann N."/>
            <person name="Stavropoulos S."/>
            <person name="Stone C."/>
            <person name="Strader C."/>
            <person name="Tesfaye S."/>
            <person name="Thomson T."/>
            <person name="Thoulutsang Y."/>
            <person name="Thoulutsang D."/>
            <person name="Topham K."/>
            <person name="Topping I."/>
            <person name="Tsamla T."/>
            <person name="Vassiliev H."/>
            <person name="Vo A."/>
            <person name="Wangchuk T."/>
            <person name="Wangdi T."/>
            <person name="Weiand M."/>
            <person name="Wilkinson J."/>
            <person name="Wilson A."/>
            <person name="Yadav S."/>
            <person name="Young G."/>
            <person name="Yu Q."/>
            <person name="Zembek L."/>
            <person name="Zhong D."/>
            <person name="Zimmer A."/>
            <person name="Zwirko Z."/>
            <person name="Jaffe D.B."/>
            <person name="Alvarez P."/>
            <person name="Brockman W."/>
            <person name="Butler J."/>
            <person name="Chin C."/>
            <person name="Gnerre S."/>
            <person name="Grabherr M."/>
            <person name="Kleber M."/>
            <person name="Mauceli E."/>
            <person name="MacCallum I."/>
        </authorList>
    </citation>
    <scope>NUCLEOTIDE SEQUENCE [LARGE SCALE GENOMIC DNA]</scope>
    <source>
        <strain evidence="3">white501</strain>
    </source>
</reference>
<feature type="region of interest" description="Disordered" evidence="1">
    <location>
        <begin position="1"/>
        <end position="29"/>
    </location>
</feature>
<evidence type="ECO:0000313" key="3">
    <source>
        <dbReference type="Proteomes" id="UP000000304"/>
    </source>
</evidence>
<dbReference type="AlphaFoldDB" id="B4Q3L0"/>
<gene>
    <name evidence="2" type="primary">Dsim\GD22653</name>
    <name evidence="2" type="ORF">Dsim_GD22653</name>
</gene>